<protein>
    <submittedName>
        <fullName evidence="1">Uncharacterized protein</fullName>
    </submittedName>
</protein>
<accession>A0A3Q9R7E6</accession>
<sequence length="107" mass="12802">MQKYILKNGKYRLTTIKFGRTLHEKLLDIEPGKYRIAMCNVATNLEVERQHNCIIFILGEFKYYFDLDGEFSMLLKGNTRLNENFDENNKVVEYLMEFLQTPQLERI</sequence>
<dbReference type="RefSeq" id="YP_009882097.1">
    <property type="nucleotide sequence ID" value="NC_049445.1"/>
</dbReference>
<dbReference type="Proteomes" id="UP000287416">
    <property type="component" value="Segment"/>
</dbReference>
<evidence type="ECO:0000313" key="1">
    <source>
        <dbReference type="EMBL" id="AZU98682.1"/>
    </source>
</evidence>
<name>A0A3Q9R7E6_9CAUD</name>
<dbReference type="EMBL" id="MK278860">
    <property type="protein sequence ID" value="AZU98682.1"/>
    <property type="molecule type" value="Genomic_DNA"/>
</dbReference>
<reference evidence="1 2" key="1">
    <citation type="submission" date="2018-12" db="EMBL/GenBank/DDBJ databases">
        <title>Successful treatment of antibiotic resistant microbial bone infection with bacteriophages.</title>
        <authorList>
            <person name="Nir-Paz R."/>
            <person name="Gelman D."/>
            <person name="Khouri A."/>
            <person name="Sisson B.M."/>
            <person name="Fackler J."/>
            <person name="Oren S.A."/>
            <person name="Khalifa L."/>
            <person name="Rimon A."/>
            <person name="Glazer S.C."/>
            <person name="Moses A.E."/>
            <person name="Yoram W."/>
            <person name="Schooley R.T."/>
            <person name="Hazan R."/>
        </authorList>
    </citation>
    <scope>NUCLEOTIDE SEQUENCE [LARGE SCALE GENOMIC DNA]</scope>
</reference>
<dbReference type="GeneID" id="55811393"/>
<proteinExistence type="predicted"/>
<dbReference type="KEGG" id="vg:55811393"/>
<evidence type="ECO:0000313" key="2">
    <source>
        <dbReference type="Proteomes" id="UP000287416"/>
    </source>
</evidence>
<keyword evidence="2" id="KW-1185">Reference proteome</keyword>
<organism evidence="1 2">
    <name type="scientific">Acinetobacter phage AbTZA1</name>
    <dbReference type="NCBI Taxonomy" id="2500827"/>
    <lineage>
        <taxon>Viruses</taxon>
        <taxon>Duplodnaviria</taxon>
        <taxon>Heunggongvirae</taxon>
        <taxon>Uroviricota</taxon>
        <taxon>Caudoviricetes</taxon>
        <taxon>Pantevenvirales</taxon>
        <taxon>Straboviridae</taxon>
        <taxon>Twarogvirinae</taxon>
        <taxon>Hadassahvirus</taxon>
        <taxon>Hadassahvirus azbtza1</taxon>
    </lineage>
</organism>